<organism evidence="2 3">
    <name type="scientific">Mycena albidolilacea</name>
    <dbReference type="NCBI Taxonomy" id="1033008"/>
    <lineage>
        <taxon>Eukaryota</taxon>
        <taxon>Fungi</taxon>
        <taxon>Dikarya</taxon>
        <taxon>Basidiomycota</taxon>
        <taxon>Agaricomycotina</taxon>
        <taxon>Agaricomycetes</taxon>
        <taxon>Agaricomycetidae</taxon>
        <taxon>Agaricales</taxon>
        <taxon>Marasmiineae</taxon>
        <taxon>Mycenaceae</taxon>
        <taxon>Mycena</taxon>
    </lineage>
</organism>
<evidence type="ECO:0000313" key="3">
    <source>
        <dbReference type="Proteomes" id="UP001218218"/>
    </source>
</evidence>
<dbReference type="EMBL" id="JARIHO010000065">
    <property type="protein sequence ID" value="KAJ7314833.1"/>
    <property type="molecule type" value="Genomic_DNA"/>
</dbReference>
<proteinExistence type="predicted"/>
<dbReference type="Proteomes" id="UP001218218">
    <property type="component" value="Unassembled WGS sequence"/>
</dbReference>
<comment type="caution">
    <text evidence="2">The sequence shown here is derived from an EMBL/GenBank/DDBJ whole genome shotgun (WGS) entry which is preliminary data.</text>
</comment>
<protein>
    <submittedName>
        <fullName evidence="2">Uncharacterized protein</fullName>
    </submittedName>
</protein>
<evidence type="ECO:0000256" key="1">
    <source>
        <dbReference type="SAM" id="MobiDB-lite"/>
    </source>
</evidence>
<evidence type="ECO:0000313" key="2">
    <source>
        <dbReference type="EMBL" id="KAJ7314833.1"/>
    </source>
</evidence>
<accession>A0AAD7EDL2</accession>
<feature type="compositionally biased region" description="Basic and acidic residues" evidence="1">
    <location>
        <begin position="1"/>
        <end position="11"/>
    </location>
</feature>
<sequence length="286" mass="31840">MSAHRSADVKTKLRQHGAGAALEKQYKNQGRRRDGIAAWNMGHHQNGRMWDSAGQCRGVARGWGREREEWCLFGRGVVLGFALLLKFDLPQKPSAGGRCFPKKAQGLRRNDYCMTETQNGPLHLKRRGNLPFIYLHRVEGANTLLLGHSMKKSVEGAGGSDAKPTISLEASEDSRSSFRKLKLADAYVVLSNGAGTNRKLVSDGTRQIQPGERQFRPTNRYLEILQSSADTVTGIRHCEHVERLSLNPTADSLDGHRLQSQLGNVGRWDGKMELGIEEMKRKRKGG</sequence>
<keyword evidence="3" id="KW-1185">Reference proteome</keyword>
<reference evidence="2" key="1">
    <citation type="submission" date="2023-03" db="EMBL/GenBank/DDBJ databases">
        <title>Massive genome expansion in bonnet fungi (Mycena s.s.) driven by repeated elements and novel gene families across ecological guilds.</title>
        <authorList>
            <consortium name="Lawrence Berkeley National Laboratory"/>
            <person name="Harder C.B."/>
            <person name="Miyauchi S."/>
            <person name="Viragh M."/>
            <person name="Kuo A."/>
            <person name="Thoen E."/>
            <person name="Andreopoulos B."/>
            <person name="Lu D."/>
            <person name="Skrede I."/>
            <person name="Drula E."/>
            <person name="Henrissat B."/>
            <person name="Morin E."/>
            <person name="Kohler A."/>
            <person name="Barry K."/>
            <person name="LaButti K."/>
            <person name="Morin E."/>
            <person name="Salamov A."/>
            <person name="Lipzen A."/>
            <person name="Mereny Z."/>
            <person name="Hegedus B."/>
            <person name="Baldrian P."/>
            <person name="Stursova M."/>
            <person name="Weitz H."/>
            <person name="Taylor A."/>
            <person name="Grigoriev I.V."/>
            <person name="Nagy L.G."/>
            <person name="Martin F."/>
            <person name="Kauserud H."/>
        </authorList>
    </citation>
    <scope>NUCLEOTIDE SEQUENCE</scope>
    <source>
        <strain evidence="2">CBHHK002</strain>
    </source>
</reference>
<gene>
    <name evidence="2" type="ORF">DFH08DRAFT_821161</name>
</gene>
<name>A0AAD7EDL2_9AGAR</name>
<feature type="region of interest" description="Disordered" evidence="1">
    <location>
        <begin position="1"/>
        <end position="29"/>
    </location>
</feature>
<dbReference type="AlphaFoldDB" id="A0AAD7EDL2"/>